<dbReference type="HOGENOM" id="CLU_1435908_0_0_1"/>
<sequence length="189" mass="21367">MGTNVRKHLTGRWSSGDILDDESKLISVASVNCGIDKNQTFIDGLGFAENDKHIFFPMQADHVLPRSTTAATRFKTSFQYRRSVSYCCINCESIDPSIRTHTQQPINYEATPDSNCRAFCNHNINNNINNNIYKNVNNNINKNVNNNNDINNTNMNNNINNNINRSNNKTHNNSSSNKNITSLTIPRSK</sequence>
<evidence type="ECO:0000256" key="1">
    <source>
        <dbReference type="SAM" id="MobiDB-lite"/>
    </source>
</evidence>
<reference evidence="3" key="3">
    <citation type="submission" date="2015-06" db="UniProtKB">
        <authorList>
            <consortium name="EnsemblMetazoa"/>
        </authorList>
    </citation>
    <scope>IDENTIFICATION</scope>
</reference>
<dbReference type="EMBL" id="AMQM01002238">
    <property type="status" value="NOT_ANNOTATED_CDS"/>
    <property type="molecule type" value="Genomic_DNA"/>
</dbReference>
<name>T1EXK5_HELRO</name>
<dbReference type="RefSeq" id="XP_009031294.1">
    <property type="nucleotide sequence ID" value="XM_009033046.1"/>
</dbReference>
<evidence type="ECO:0000313" key="4">
    <source>
        <dbReference type="Proteomes" id="UP000015101"/>
    </source>
</evidence>
<dbReference type="EnsemblMetazoa" id="HelroT166003">
    <property type="protein sequence ID" value="HelroP166003"/>
    <property type="gene ID" value="HelroG166003"/>
</dbReference>
<feature type="compositionally biased region" description="Low complexity" evidence="1">
    <location>
        <begin position="165"/>
        <end position="180"/>
    </location>
</feature>
<dbReference type="EMBL" id="KB097753">
    <property type="protein sequence ID" value="ESN90345.1"/>
    <property type="molecule type" value="Genomic_DNA"/>
</dbReference>
<gene>
    <name evidence="3" type="primary">20201305</name>
    <name evidence="2" type="ORF">HELRODRAFT_166003</name>
</gene>
<dbReference type="Proteomes" id="UP000015101">
    <property type="component" value="Unassembled WGS sequence"/>
</dbReference>
<dbReference type="GeneID" id="20201305"/>
<reference evidence="2 4" key="2">
    <citation type="journal article" date="2013" name="Nature">
        <title>Insights into bilaterian evolution from three spiralian genomes.</title>
        <authorList>
            <person name="Simakov O."/>
            <person name="Marletaz F."/>
            <person name="Cho S.J."/>
            <person name="Edsinger-Gonzales E."/>
            <person name="Havlak P."/>
            <person name="Hellsten U."/>
            <person name="Kuo D.H."/>
            <person name="Larsson T."/>
            <person name="Lv J."/>
            <person name="Arendt D."/>
            <person name="Savage R."/>
            <person name="Osoegawa K."/>
            <person name="de Jong P."/>
            <person name="Grimwood J."/>
            <person name="Chapman J.A."/>
            <person name="Shapiro H."/>
            <person name="Aerts A."/>
            <person name="Otillar R.P."/>
            <person name="Terry A.Y."/>
            <person name="Boore J.L."/>
            <person name="Grigoriev I.V."/>
            <person name="Lindberg D.R."/>
            <person name="Seaver E.C."/>
            <person name="Weisblat D.A."/>
            <person name="Putnam N.H."/>
            <person name="Rokhsar D.S."/>
        </authorList>
    </citation>
    <scope>NUCLEOTIDE SEQUENCE</scope>
</reference>
<organism evidence="3 4">
    <name type="scientific">Helobdella robusta</name>
    <name type="common">Californian leech</name>
    <dbReference type="NCBI Taxonomy" id="6412"/>
    <lineage>
        <taxon>Eukaryota</taxon>
        <taxon>Metazoa</taxon>
        <taxon>Spiralia</taxon>
        <taxon>Lophotrochozoa</taxon>
        <taxon>Annelida</taxon>
        <taxon>Clitellata</taxon>
        <taxon>Hirudinea</taxon>
        <taxon>Rhynchobdellida</taxon>
        <taxon>Glossiphoniidae</taxon>
        <taxon>Helobdella</taxon>
    </lineage>
</organism>
<feature type="region of interest" description="Disordered" evidence="1">
    <location>
        <begin position="165"/>
        <end position="189"/>
    </location>
</feature>
<dbReference type="CTD" id="20201305"/>
<reference evidence="4" key="1">
    <citation type="submission" date="2012-12" db="EMBL/GenBank/DDBJ databases">
        <authorList>
            <person name="Hellsten U."/>
            <person name="Grimwood J."/>
            <person name="Chapman J.A."/>
            <person name="Shapiro H."/>
            <person name="Aerts A."/>
            <person name="Otillar R.P."/>
            <person name="Terry A.Y."/>
            <person name="Boore J.L."/>
            <person name="Simakov O."/>
            <person name="Marletaz F."/>
            <person name="Cho S.-J."/>
            <person name="Edsinger-Gonzales E."/>
            <person name="Havlak P."/>
            <person name="Kuo D.-H."/>
            <person name="Larsson T."/>
            <person name="Lv J."/>
            <person name="Arendt D."/>
            <person name="Savage R."/>
            <person name="Osoegawa K."/>
            <person name="de Jong P."/>
            <person name="Lindberg D.R."/>
            <person name="Seaver E.C."/>
            <person name="Weisblat D.A."/>
            <person name="Putnam N.H."/>
            <person name="Grigoriev I.V."/>
            <person name="Rokhsar D.S."/>
        </authorList>
    </citation>
    <scope>NUCLEOTIDE SEQUENCE</scope>
</reference>
<dbReference type="AlphaFoldDB" id="T1EXK5"/>
<keyword evidence="4" id="KW-1185">Reference proteome</keyword>
<evidence type="ECO:0000313" key="2">
    <source>
        <dbReference type="EMBL" id="ESN90345.1"/>
    </source>
</evidence>
<evidence type="ECO:0000313" key="3">
    <source>
        <dbReference type="EnsemblMetazoa" id="HelroP166003"/>
    </source>
</evidence>
<dbReference type="KEGG" id="hro:HELRODRAFT_166003"/>
<proteinExistence type="predicted"/>
<dbReference type="InParanoid" id="T1EXK5"/>
<protein>
    <submittedName>
        <fullName evidence="2 3">Uncharacterized protein</fullName>
    </submittedName>
</protein>
<accession>T1EXK5</accession>